<sequence>MGMAGPGDTTKFEYLLKGQPVRLDVVWKLEPQAANSNGLFSTSVLKLREFNAFQNAPVLTMPQLPPELIEAVIEEIGDHPASLQACSLVSNAFAVISQRRLFRFIHLKSPITRVLASSPHLASYVRDLHVHLVLDEEHQDGLRKGIWLLNNVHRLTITAVWEGPCAWDSFAADLTGSLHFIMHIAFAPVLGFLQSSQGTPRAYSSRPRIDPALHALLLDDEMAPTLGRLNHLELAVRGSVDTSLVGFEPITLKSGPCLQHLTINFGKILVYREGSGNPVRLPLLYNLRSVTLEANVGELRIPASIIYTIASLPSSVPDLETLRIVLTAVGENAPTGEVFGQCNVSEVAATLTTGFSFLRAVHWSIFCDAAETFEARVRKSLPLPGLSTFFSTSTEGTKYHPMSVFSDYVQLTRYEFSFWVVVYVCKD</sequence>
<organism evidence="1 2">
    <name type="scientific">Mycena alexandri</name>
    <dbReference type="NCBI Taxonomy" id="1745969"/>
    <lineage>
        <taxon>Eukaryota</taxon>
        <taxon>Fungi</taxon>
        <taxon>Dikarya</taxon>
        <taxon>Basidiomycota</taxon>
        <taxon>Agaricomycotina</taxon>
        <taxon>Agaricomycetes</taxon>
        <taxon>Agaricomycetidae</taxon>
        <taxon>Agaricales</taxon>
        <taxon>Marasmiineae</taxon>
        <taxon>Mycenaceae</taxon>
        <taxon>Mycena</taxon>
    </lineage>
</organism>
<gene>
    <name evidence="1" type="ORF">C8F04DRAFT_1185070</name>
</gene>
<dbReference type="AlphaFoldDB" id="A0AAD6SRP6"/>
<accession>A0AAD6SRP6</accession>
<evidence type="ECO:0000313" key="1">
    <source>
        <dbReference type="EMBL" id="KAJ7032430.1"/>
    </source>
</evidence>
<protein>
    <recommendedName>
        <fullName evidence="3">F-box domain-containing protein</fullName>
    </recommendedName>
</protein>
<keyword evidence="2" id="KW-1185">Reference proteome</keyword>
<comment type="caution">
    <text evidence="1">The sequence shown here is derived from an EMBL/GenBank/DDBJ whole genome shotgun (WGS) entry which is preliminary data.</text>
</comment>
<dbReference type="Proteomes" id="UP001218188">
    <property type="component" value="Unassembled WGS sequence"/>
</dbReference>
<evidence type="ECO:0000313" key="2">
    <source>
        <dbReference type="Proteomes" id="UP001218188"/>
    </source>
</evidence>
<evidence type="ECO:0008006" key="3">
    <source>
        <dbReference type="Google" id="ProtNLM"/>
    </source>
</evidence>
<reference evidence="1" key="1">
    <citation type="submission" date="2023-03" db="EMBL/GenBank/DDBJ databases">
        <title>Massive genome expansion in bonnet fungi (Mycena s.s.) driven by repeated elements and novel gene families across ecological guilds.</title>
        <authorList>
            <consortium name="Lawrence Berkeley National Laboratory"/>
            <person name="Harder C.B."/>
            <person name="Miyauchi S."/>
            <person name="Viragh M."/>
            <person name="Kuo A."/>
            <person name="Thoen E."/>
            <person name="Andreopoulos B."/>
            <person name="Lu D."/>
            <person name="Skrede I."/>
            <person name="Drula E."/>
            <person name="Henrissat B."/>
            <person name="Morin E."/>
            <person name="Kohler A."/>
            <person name="Barry K."/>
            <person name="LaButti K."/>
            <person name="Morin E."/>
            <person name="Salamov A."/>
            <person name="Lipzen A."/>
            <person name="Mereny Z."/>
            <person name="Hegedus B."/>
            <person name="Baldrian P."/>
            <person name="Stursova M."/>
            <person name="Weitz H."/>
            <person name="Taylor A."/>
            <person name="Grigoriev I.V."/>
            <person name="Nagy L.G."/>
            <person name="Martin F."/>
            <person name="Kauserud H."/>
        </authorList>
    </citation>
    <scope>NUCLEOTIDE SEQUENCE</scope>
    <source>
        <strain evidence="1">CBHHK200</strain>
    </source>
</reference>
<dbReference type="EMBL" id="JARJCM010000073">
    <property type="protein sequence ID" value="KAJ7032430.1"/>
    <property type="molecule type" value="Genomic_DNA"/>
</dbReference>
<proteinExistence type="predicted"/>
<name>A0AAD6SRP6_9AGAR</name>